<proteinExistence type="inferred from homology"/>
<keyword evidence="4" id="KW-1185">Reference proteome</keyword>
<dbReference type="InterPro" id="IPR018608">
    <property type="entry name" value="Gti1/Pac2"/>
</dbReference>
<feature type="region of interest" description="Disordered" evidence="2">
    <location>
        <begin position="370"/>
        <end position="414"/>
    </location>
</feature>
<feature type="region of interest" description="Disordered" evidence="2">
    <location>
        <begin position="484"/>
        <end position="511"/>
    </location>
</feature>
<dbReference type="AlphaFoldDB" id="A0A9P7NAB5"/>
<dbReference type="OrthoDB" id="5319641at2759"/>
<feature type="region of interest" description="Disordered" evidence="2">
    <location>
        <begin position="450"/>
        <end position="471"/>
    </location>
</feature>
<name>A0A9P7NAB5_9HYPO</name>
<dbReference type="Proteomes" id="UP000748025">
    <property type="component" value="Unassembled WGS sequence"/>
</dbReference>
<dbReference type="EMBL" id="SRPW01001067">
    <property type="protein sequence ID" value="KAG6007929.1"/>
    <property type="molecule type" value="Genomic_DNA"/>
</dbReference>
<dbReference type="PANTHER" id="PTHR28027">
    <property type="entry name" value="TRANSCRIPTIONAL REGULATOR MIT1"/>
    <property type="match status" value="1"/>
</dbReference>
<feature type="compositionally biased region" description="Low complexity" evidence="2">
    <location>
        <begin position="395"/>
        <end position="405"/>
    </location>
</feature>
<accession>A0A9P7NAB5</accession>
<evidence type="ECO:0000313" key="4">
    <source>
        <dbReference type="Proteomes" id="UP000748025"/>
    </source>
</evidence>
<dbReference type="Pfam" id="PF09729">
    <property type="entry name" value="Gti1_Pac2"/>
    <property type="match status" value="1"/>
</dbReference>
<evidence type="ECO:0000256" key="1">
    <source>
        <dbReference type="ARBA" id="ARBA00008359"/>
    </source>
</evidence>
<gene>
    <name evidence="3" type="ORF">E4U43_000235</name>
</gene>
<evidence type="ECO:0000256" key="2">
    <source>
        <dbReference type="SAM" id="MobiDB-lite"/>
    </source>
</evidence>
<evidence type="ECO:0000313" key="3">
    <source>
        <dbReference type="EMBL" id="KAG6007929.1"/>
    </source>
</evidence>
<dbReference type="GO" id="GO:0003677">
    <property type="term" value="F:DNA binding"/>
    <property type="evidence" value="ECO:0007669"/>
    <property type="project" value="TreeGrafter"/>
</dbReference>
<feature type="region of interest" description="Disordered" evidence="2">
    <location>
        <begin position="287"/>
        <end position="353"/>
    </location>
</feature>
<dbReference type="PANTHER" id="PTHR28027:SF2">
    <property type="entry name" value="TRANSCRIPTIONAL REGULATOR MIT1"/>
    <property type="match status" value="1"/>
</dbReference>
<reference evidence="3" key="1">
    <citation type="journal article" date="2020" name="bioRxiv">
        <title>Whole genome comparisons of ergot fungi reveals the divergence and evolution of species within the genus Claviceps are the result of varying mechanisms driving genome evolution and host range expansion.</title>
        <authorList>
            <person name="Wyka S.A."/>
            <person name="Mondo S.J."/>
            <person name="Liu M."/>
            <person name="Dettman J."/>
            <person name="Nalam V."/>
            <person name="Broders K.D."/>
        </authorList>
    </citation>
    <scope>NUCLEOTIDE SEQUENCE</scope>
    <source>
        <strain evidence="3">CCC 602</strain>
    </source>
</reference>
<comment type="caution">
    <text evidence="3">The sequence shown here is derived from an EMBL/GenBank/DDBJ whole genome shotgun (WGS) entry which is preliminary data.</text>
</comment>
<feature type="region of interest" description="Disordered" evidence="2">
    <location>
        <begin position="97"/>
        <end position="117"/>
    </location>
</feature>
<organism evidence="3 4">
    <name type="scientific">Claviceps pusilla</name>
    <dbReference type="NCBI Taxonomy" id="123648"/>
    <lineage>
        <taxon>Eukaryota</taxon>
        <taxon>Fungi</taxon>
        <taxon>Dikarya</taxon>
        <taxon>Ascomycota</taxon>
        <taxon>Pezizomycotina</taxon>
        <taxon>Sordariomycetes</taxon>
        <taxon>Hypocreomycetidae</taxon>
        <taxon>Hypocreales</taxon>
        <taxon>Clavicipitaceae</taxon>
        <taxon>Claviceps</taxon>
    </lineage>
</organism>
<sequence length="511" mass="55708">MSGQSSSPLKPTFEGHTATTLDALVLVESCVSGELNHVPRRPHDRERQDLIKSGNIFIYEEHASGIKRWTDGVSWSPSRILGNFLIYRELDKPFPPGEKKRALKKRKSPTGGISKQELSSRSSINGYALASLDTSSVKDTERALIGSLVDSYPFKKNGLIKKTISITLQGIPHHMVSYYTVSDVVSGRLITPSRHPLTMNIIPRAELIMSQNFRAPIDEVEYGPEERGGPPPMFTTTAMPNAHDFGNGSGTMLQRTVTLPSFPSVPSAYDTTSYAYNPHHHYTSSIGSAMPPSMAPQAMSSATIQPQPLPLPPSHMHHHSASSLQPPVSAPMPSTSSSSQLSYAPHQQGNNYSLDPQRAAVRFGSDSSLLHTFPRHMPPTHDTSRRSSTYEVPQPSGLSSLPLGSVTDGRSSSNGAAYMRQASYYLPPHSASMATPENSVFSHHRPIKAETELPPLPPMEDGSQQYDLDESNSAWTFEGIDNNSQAQPFFEAQASGDLSSWHEAPNGVGRS</sequence>
<comment type="similarity">
    <text evidence="1">Belongs to the MIT1/WOR1 family.</text>
</comment>
<protein>
    <submittedName>
        <fullName evidence="3">Uncharacterized protein</fullName>
    </submittedName>
</protein>
<feature type="compositionally biased region" description="Low complexity" evidence="2">
    <location>
        <begin position="321"/>
        <end position="342"/>
    </location>
</feature>
<feature type="compositionally biased region" description="Polar residues" evidence="2">
    <location>
        <begin position="462"/>
        <end position="471"/>
    </location>
</feature>